<dbReference type="PANTHER" id="PTHR21286:SF0">
    <property type="entry name" value="NUCLEAR PORE COMPLEX PROTEIN NUP160"/>
    <property type="match status" value="1"/>
</dbReference>
<keyword evidence="9" id="KW-1185">Reference proteome</keyword>
<dbReference type="Pfam" id="PF11715">
    <property type="entry name" value="Beta-prop_Nup120_160"/>
    <property type="match status" value="2"/>
</dbReference>
<gene>
    <name evidence="8" type="ORF">STAS_32617</name>
</gene>
<keyword evidence="3" id="KW-0539">Nucleus</keyword>
<feature type="domain" description="NUP160 helical" evidence="6">
    <location>
        <begin position="606"/>
        <end position="796"/>
    </location>
</feature>
<sequence length="1482" mass="166527">MEEEKLGAHLGATKHDFPLTIDKRKPLKIPPPNSTLKPCFSPVCSLSPSLSVRFDFRWNFISLVFVPQGPTISGNFTPAMAMGTNSEWRMTGMEVPLLSTDSVEWRQLSVPSSSLASSANTSNESLANDYASCCVIGDPPSYFIWKISASQTNVLEILELCSHKKMFGTGLRLIFADALHPFAFICKDESKVTSGNNLMLYTLTVSGIAYLIHIRNNFDYGTSSVVPTDEILECNTQVSPQCGAITAVNATSGCLLIGRHDGSIGCLQMGVLDCSHPGFAFDLRDDPGFSRLWGMLSRNPNLAAVQDLVISEVHQRKLLFVLHSDGNFRVWDLLGAFFRVWVGEASNDTGLIPIAMLHKQNSEVDTETIFLYDLHCHVGDRIVLSLEPSQKKLFIGEGGCIDVKFTSSNVWILKEEVLMMKDLFGNNTMEESTNYYTLQESFIADMLFQSSEHSSDDLLCLAYSVFSASKEEVAPFVSSVFLRALLTPGVHCNAVLRRTLGEYNKHFTESEFSSLTLDGLKSEVLSLIEHQGGCILQCWKSFCSRYVDNWCKYNTVCGLLVDPLTSAIGLVRNNTISLCRGMEEVEHIFYGSFEEQNRYMSPGLLYSGDDLSRTILSELLQCLQSVSKQLGKASSAIFYESLLNTPHISSDEVVSRFLKILESAYSYTTEPKLLSELGLNTVWGKELSSNRNLRKFSTNMFLSFQEMCNKANSWGKVLDVIESYLKVLVPRKVVLKSNAEAIFHINAYGIVQSTFQIAKVMFESVLDVLMLLSYMTSISGQINMSHSDVSRVKLELIPMIQETLTEWHIIRFFGTTPSESPAIEDFSYRLSSLHIDSNADNRLWSERLGKSDFSLAFILLLSMQSSSDMENLSLSRLPNPSSLINLSREFTSWIIWGRSGEESSVFFSNSIDLAIVLLRHGQYNAAEYLLMLVDAYSHKEKTFESLHAVDGKLSLRLHLLGCCLVAQTQHGLSKKTKGSKVGEALRCFFRTASSEVSLKALQTLPHEAGWLRIDFSSSLSTAAWKLHYYQWVMQLFEQYGLSEAACQCALAALEQVDEALDTIGSSSSEGLGESVTTVKGRLWANVFKFTLDLNNYHDAYCAIISNPDEENKTICLRRFIIVLFERGAVKIICDGQLPLIGLVEKVEQELVWKAERSDISTKPNPFKLLYAFEMHRHNWRRAATYMYLYSFRLRADAAVKDQPRSSNLQDRLNGLSAAINALQLVHPSYAWIEVPVDETSLDKRQHPNKRARMTKQEQSPADDALPQNLTSYLDVEKLEKEFVLTSAEYMLSLANIKWSFTGKEKPPANLIDLLVESNSYDMAFTDKYRSFHPRLPLLVAGTLLSADSQIELPLWLVRHFKGDRSENSFGMSGNESNPASLFRLYVDYGRYTEAINLLIEHTESLASVRPADVIRRKRPFAVWFPYTSIERLWCLLGESIKLGHRVDQSEKLKKLLHGVLLKHLNLLKVDSDDVQSGKLGFQ</sequence>
<feature type="domain" description="NUP160 middle TPR" evidence="7">
    <location>
        <begin position="1016"/>
        <end position="1224"/>
    </location>
</feature>
<protein>
    <submittedName>
        <fullName evidence="8">Suppressor of auxin resistance</fullName>
    </submittedName>
</protein>
<dbReference type="GO" id="GO:0017056">
    <property type="term" value="F:structural constituent of nuclear pore"/>
    <property type="evidence" value="ECO:0007669"/>
    <property type="project" value="TreeGrafter"/>
</dbReference>
<evidence type="ECO:0000256" key="3">
    <source>
        <dbReference type="ARBA" id="ARBA00023242"/>
    </source>
</evidence>
<keyword evidence="2" id="KW-0813">Transport</keyword>
<proteinExistence type="predicted"/>
<evidence type="ECO:0000256" key="4">
    <source>
        <dbReference type="SAM" id="MobiDB-lite"/>
    </source>
</evidence>
<reference evidence="9" key="1">
    <citation type="journal article" date="2019" name="Curr. Biol.">
        <title>Genome Sequence of Striga asiatica Provides Insight into the Evolution of Plant Parasitism.</title>
        <authorList>
            <person name="Yoshida S."/>
            <person name="Kim S."/>
            <person name="Wafula E.K."/>
            <person name="Tanskanen J."/>
            <person name="Kim Y.M."/>
            <person name="Honaas L."/>
            <person name="Yang Z."/>
            <person name="Spallek T."/>
            <person name="Conn C.E."/>
            <person name="Ichihashi Y."/>
            <person name="Cheong K."/>
            <person name="Cui S."/>
            <person name="Der J.P."/>
            <person name="Gundlach H."/>
            <person name="Jiao Y."/>
            <person name="Hori C."/>
            <person name="Ishida J.K."/>
            <person name="Kasahara H."/>
            <person name="Kiba T."/>
            <person name="Kim M.S."/>
            <person name="Koo N."/>
            <person name="Laohavisit A."/>
            <person name="Lee Y.H."/>
            <person name="Lumba S."/>
            <person name="McCourt P."/>
            <person name="Mortimer J.C."/>
            <person name="Mutuku J.M."/>
            <person name="Nomura T."/>
            <person name="Sasaki-Sekimoto Y."/>
            <person name="Seto Y."/>
            <person name="Wang Y."/>
            <person name="Wakatake T."/>
            <person name="Sakakibara H."/>
            <person name="Demura T."/>
            <person name="Yamaguchi S."/>
            <person name="Yoneyama K."/>
            <person name="Manabe R.I."/>
            <person name="Nelson D.C."/>
            <person name="Schulman A.H."/>
            <person name="Timko M.P."/>
            <person name="dePamphilis C.W."/>
            <person name="Choi D."/>
            <person name="Shirasu K."/>
        </authorList>
    </citation>
    <scope>NUCLEOTIDE SEQUENCE [LARGE SCALE GENOMIC DNA]</scope>
    <source>
        <strain evidence="9">cv. UVA1</strain>
    </source>
</reference>
<evidence type="ECO:0000259" key="5">
    <source>
        <dbReference type="Pfam" id="PF11715"/>
    </source>
</evidence>
<evidence type="ECO:0000256" key="1">
    <source>
        <dbReference type="ARBA" id="ARBA00004123"/>
    </source>
</evidence>
<dbReference type="InterPro" id="IPR035192">
    <property type="entry name" value="NUP160_hel_plant"/>
</dbReference>
<evidence type="ECO:0000313" key="8">
    <source>
        <dbReference type="EMBL" id="GER54989.1"/>
    </source>
</evidence>
<dbReference type="Pfam" id="PF23354">
    <property type="entry name" value="TPR_NUP160_120_M"/>
    <property type="match status" value="1"/>
</dbReference>
<feature type="domain" description="Nucleoporin Nup120/160 beta-propeller" evidence="5">
    <location>
        <begin position="142"/>
        <end position="333"/>
    </location>
</feature>
<comment type="subcellular location">
    <subcellularLocation>
        <location evidence="1">Nucleus</location>
    </subcellularLocation>
</comment>
<dbReference type="InterPro" id="IPR056535">
    <property type="entry name" value="TPR_NUP160_M"/>
</dbReference>
<evidence type="ECO:0000259" key="6">
    <source>
        <dbReference type="Pfam" id="PF17238"/>
    </source>
</evidence>
<accession>A0A5A7RBJ6</accession>
<name>A0A5A7RBJ6_STRAF</name>
<dbReference type="InterPro" id="IPR021717">
    <property type="entry name" value="Nucleoporin_Nup160"/>
</dbReference>
<dbReference type="Proteomes" id="UP000325081">
    <property type="component" value="Unassembled WGS sequence"/>
</dbReference>
<feature type="domain" description="Nucleoporin Nup120/160 beta-propeller" evidence="5">
    <location>
        <begin position="397"/>
        <end position="586"/>
    </location>
</feature>
<dbReference type="GO" id="GO:0005643">
    <property type="term" value="C:nuclear pore"/>
    <property type="evidence" value="ECO:0007669"/>
    <property type="project" value="TreeGrafter"/>
</dbReference>
<organism evidence="8 9">
    <name type="scientific">Striga asiatica</name>
    <name type="common">Asiatic witchweed</name>
    <name type="synonym">Buchnera asiatica</name>
    <dbReference type="NCBI Taxonomy" id="4170"/>
    <lineage>
        <taxon>Eukaryota</taxon>
        <taxon>Viridiplantae</taxon>
        <taxon>Streptophyta</taxon>
        <taxon>Embryophyta</taxon>
        <taxon>Tracheophyta</taxon>
        <taxon>Spermatophyta</taxon>
        <taxon>Magnoliopsida</taxon>
        <taxon>eudicotyledons</taxon>
        <taxon>Gunneridae</taxon>
        <taxon>Pentapetalae</taxon>
        <taxon>asterids</taxon>
        <taxon>lamiids</taxon>
        <taxon>Lamiales</taxon>
        <taxon>Orobanchaceae</taxon>
        <taxon>Buchnereae</taxon>
        <taxon>Striga</taxon>
    </lineage>
</organism>
<dbReference type="InterPro" id="IPR059141">
    <property type="entry name" value="Beta-prop_Nup120_160"/>
</dbReference>
<evidence type="ECO:0000259" key="7">
    <source>
        <dbReference type="Pfam" id="PF23354"/>
    </source>
</evidence>
<dbReference type="Pfam" id="PF17238">
    <property type="entry name" value="NUP160_helical_2"/>
    <property type="match status" value="1"/>
</dbReference>
<dbReference type="OrthoDB" id="67716at2759"/>
<comment type="caution">
    <text evidence="8">The sequence shown here is derived from an EMBL/GenBank/DDBJ whole genome shotgun (WGS) entry which is preliminary data.</text>
</comment>
<dbReference type="PANTHER" id="PTHR21286">
    <property type="entry name" value="NUCLEAR PORE COMPLEX PROTEIN NUP160"/>
    <property type="match status" value="1"/>
</dbReference>
<dbReference type="EMBL" id="BKCP01011625">
    <property type="protein sequence ID" value="GER54989.1"/>
    <property type="molecule type" value="Genomic_DNA"/>
</dbReference>
<feature type="region of interest" description="Disordered" evidence="4">
    <location>
        <begin position="1242"/>
        <end position="1265"/>
    </location>
</feature>
<evidence type="ECO:0000313" key="9">
    <source>
        <dbReference type="Proteomes" id="UP000325081"/>
    </source>
</evidence>
<evidence type="ECO:0000256" key="2">
    <source>
        <dbReference type="ARBA" id="ARBA00022448"/>
    </source>
</evidence>